<evidence type="ECO:0000313" key="8">
    <source>
        <dbReference type="Proteomes" id="UP000695562"/>
    </source>
</evidence>
<dbReference type="CDD" id="cd00102">
    <property type="entry name" value="IPT"/>
    <property type="match status" value="1"/>
</dbReference>
<dbReference type="InterPro" id="IPR025139">
    <property type="entry name" value="DUF4062"/>
</dbReference>
<dbReference type="Pfam" id="PF01833">
    <property type="entry name" value="TIG"/>
    <property type="match status" value="1"/>
</dbReference>
<gene>
    <name evidence="7" type="ORF">CYY_001643</name>
</gene>
<keyword evidence="2" id="KW-0802">TPR repeat</keyword>
<keyword evidence="8" id="KW-1185">Reference proteome</keyword>
<dbReference type="InterPro" id="IPR013783">
    <property type="entry name" value="Ig-like_fold"/>
</dbReference>
<comment type="caution">
    <text evidence="7">The sequence shown here is derived from an EMBL/GenBank/DDBJ whole genome shotgun (WGS) entry which is preliminary data.</text>
</comment>
<protein>
    <recommendedName>
        <fullName evidence="9">TPR repeat-containing protein</fullName>
    </recommendedName>
</protein>
<dbReference type="Gene3D" id="3.40.50.300">
    <property type="entry name" value="P-loop containing nucleotide triphosphate hydrolases"/>
    <property type="match status" value="1"/>
</dbReference>
<evidence type="ECO:0000259" key="4">
    <source>
        <dbReference type="Pfam" id="PF01833"/>
    </source>
</evidence>
<feature type="compositionally biased region" description="Pro residues" evidence="3">
    <location>
        <begin position="1335"/>
        <end position="1344"/>
    </location>
</feature>
<evidence type="ECO:0008006" key="9">
    <source>
        <dbReference type="Google" id="ProtNLM"/>
    </source>
</evidence>
<name>A0A8J4PZV3_9MYCE</name>
<feature type="repeat" description="TPR" evidence="2">
    <location>
        <begin position="1160"/>
        <end position="1193"/>
    </location>
</feature>
<dbReference type="Pfam" id="PF13424">
    <property type="entry name" value="TPR_12"/>
    <property type="match status" value="2"/>
</dbReference>
<proteinExistence type="predicted"/>
<feature type="region of interest" description="Disordered" evidence="3">
    <location>
        <begin position="1374"/>
        <end position="1438"/>
    </location>
</feature>
<feature type="domain" description="IPT/TIG" evidence="4">
    <location>
        <begin position="79"/>
        <end position="164"/>
    </location>
</feature>
<evidence type="ECO:0000259" key="5">
    <source>
        <dbReference type="Pfam" id="PF13191"/>
    </source>
</evidence>
<feature type="region of interest" description="Disordered" evidence="3">
    <location>
        <begin position="1324"/>
        <end position="1344"/>
    </location>
</feature>
<feature type="compositionally biased region" description="Polar residues" evidence="3">
    <location>
        <begin position="247"/>
        <end position="257"/>
    </location>
</feature>
<dbReference type="Pfam" id="PF13191">
    <property type="entry name" value="AAA_16"/>
    <property type="match status" value="1"/>
</dbReference>
<dbReference type="SUPFAM" id="SSF81296">
    <property type="entry name" value="E set domains"/>
    <property type="match status" value="1"/>
</dbReference>
<evidence type="ECO:0000313" key="7">
    <source>
        <dbReference type="EMBL" id="KAF2077076.1"/>
    </source>
</evidence>
<dbReference type="Pfam" id="PF13271">
    <property type="entry name" value="DUF4062"/>
    <property type="match status" value="1"/>
</dbReference>
<feature type="domain" description="DUF4062" evidence="6">
    <location>
        <begin position="289"/>
        <end position="373"/>
    </location>
</feature>
<dbReference type="OrthoDB" id="17009at2759"/>
<dbReference type="Proteomes" id="UP000695562">
    <property type="component" value="Unassembled WGS sequence"/>
</dbReference>
<feature type="region of interest" description="Disordered" evidence="3">
    <location>
        <begin position="247"/>
        <end position="281"/>
    </location>
</feature>
<dbReference type="InterPro" id="IPR041664">
    <property type="entry name" value="AAA_16"/>
</dbReference>
<dbReference type="PROSITE" id="PS50005">
    <property type="entry name" value="TPR"/>
    <property type="match status" value="2"/>
</dbReference>
<organism evidence="7 8">
    <name type="scientific">Polysphondylium violaceum</name>
    <dbReference type="NCBI Taxonomy" id="133409"/>
    <lineage>
        <taxon>Eukaryota</taxon>
        <taxon>Amoebozoa</taxon>
        <taxon>Evosea</taxon>
        <taxon>Eumycetozoa</taxon>
        <taxon>Dictyostelia</taxon>
        <taxon>Dictyosteliales</taxon>
        <taxon>Dictyosteliaceae</taxon>
        <taxon>Polysphondylium</taxon>
    </lineage>
</organism>
<dbReference type="EMBL" id="AJWJ01000040">
    <property type="protein sequence ID" value="KAF2077076.1"/>
    <property type="molecule type" value="Genomic_DNA"/>
</dbReference>
<dbReference type="Gene3D" id="1.25.40.10">
    <property type="entry name" value="Tetratricopeptide repeat domain"/>
    <property type="match status" value="2"/>
</dbReference>
<dbReference type="InterPro" id="IPR051191">
    <property type="entry name" value="DCAF12"/>
</dbReference>
<dbReference type="Gene3D" id="2.60.40.10">
    <property type="entry name" value="Immunoglobulins"/>
    <property type="match status" value="1"/>
</dbReference>
<dbReference type="InterPro" id="IPR027417">
    <property type="entry name" value="P-loop_NTPase"/>
</dbReference>
<evidence type="ECO:0000259" key="6">
    <source>
        <dbReference type="Pfam" id="PF13271"/>
    </source>
</evidence>
<dbReference type="SUPFAM" id="SSF48452">
    <property type="entry name" value="TPR-like"/>
    <property type="match status" value="2"/>
</dbReference>
<dbReference type="InterPro" id="IPR019734">
    <property type="entry name" value="TPR_rpt"/>
</dbReference>
<dbReference type="InterPro" id="IPR011990">
    <property type="entry name" value="TPR-like_helical_dom_sf"/>
</dbReference>
<dbReference type="SUPFAM" id="SSF52540">
    <property type="entry name" value="P-loop containing nucleoside triphosphate hydrolases"/>
    <property type="match status" value="1"/>
</dbReference>
<evidence type="ECO:0000256" key="1">
    <source>
        <dbReference type="ARBA" id="ARBA00022737"/>
    </source>
</evidence>
<dbReference type="GO" id="GO:0080008">
    <property type="term" value="C:Cul4-RING E3 ubiquitin ligase complex"/>
    <property type="evidence" value="ECO:0007669"/>
    <property type="project" value="TreeGrafter"/>
</dbReference>
<evidence type="ECO:0000256" key="3">
    <source>
        <dbReference type="SAM" id="MobiDB-lite"/>
    </source>
</evidence>
<reference evidence="7" key="1">
    <citation type="submission" date="2020-01" db="EMBL/GenBank/DDBJ databases">
        <title>Development of genomics and gene disruption for Polysphondylium violaceum indicates a role for the polyketide synthase stlB in stalk morphogenesis.</title>
        <authorList>
            <person name="Narita B."/>
            <person name="Kawabe Y."/>
            <person name="Kin K."/>
            <person name="Saito T."/>
            <person name="Gibbs R."/>
            <person name="Kuspa A."/>
            <person name="Muzny D."/>
            <person name="Queller D."/>
            <person name="Richards S."/>
            <person name="Strassman J."/>
            <person name="Sucgang R."/>
            <person name="Worley K."/>
            <person name="Schaap P."/>
        </authorList>
    </citation>
    <scope>NUCLEOTIDE SEQUENCE</scope>
    <source>
        <strain evidence="7">QSvi11</strain>
    </source>
</reference>
<dbReference type="InterPro" id="IPR002909">
    <property type="entry name" value="IPT_dom"/>
</dbReference>
<dbReference type="InterPro" id="IPR014756">
    <property type="entry name" value="Ig_E-set"/>
</dbReference>
<accession>A0A8J4PZV3</accession>
<dbReference type="PANTHER" id="PTHR19860:SF24">
    <property type="entry name" value="TPR REPEAT-CONTAINING PROTEIN DDB_G0287407"/>
    <property type="match status" value="1"/>
</dbReference>
<feature type="non-terminal residue" evidence="7">
    <location>
        <position position="1"/>
    </location>
</feature>
<dbReference type="SMART" id="SM00028">
    <property type="entry name" value="TPR"/>
    <property type="match status" value="6"/>
</dbReference>
<feature type="domain" description="Orc1-like AAA ATPase" evidence="5">
    <location>
        <begin position="543"/>
        <end position="673"/>
    </location>
</feature>
<feature type="repeat" description="TPR" evidence="2">
    <location>
        <begin position="1032"/>
        <end position="1065"/>
    </location>
</feature>
<evidence type="ECO:0000256" key="2">
    <source>
        <dbReference type="PROSITE-ProRule" id="PRU00339"/>
    </source>
</evidence>
<dbReference type="PANTHER" id="PTHR19860">
    <property type="entry name" value="DDB1- AND CUL4-ASSOCIATED FACTOR 12-RELATED"/>
    <property type="match status" value="1"/>
</dbReference>
<feature type="compositionally biased region" description="Acidic residues" evidence="3">
    <location>
        <begin position="258"/>
        <end position="270"/>
    </location>
</feature>
<sequence>FIEEKQYPVSNALKQEIQIVDINSIWKQLERFALKVKGSSLPGVTIALQNNTTIKPRATVSNALTTVNQPQQLQDVSDPLISMLVPPSGPNSGGIQVSVFGVGFAPGPSFRIKFGDILATNYEFHSNTAVLVTIPSGISVPPGQVAVYASNDGKTFGFPIQFQFYDSHVYKIPTPREQDGVVLRCQLDNLKRAIANIQTMESILLRRLSTITDDKQMLSQLYMTTNFPESGISSAFSPEYLEGADNSSSAYGSSIQSDVEDDDDEDDIADINDATSSTPKDEFDDREIRIFISSPFKDMQLDRDQIVKVVIPKIRKLCIERDIIMTYVDLRWGVTSSQSEMAISLSMCLKELERSNLMIGLFGERYGWSTQEKSDPKSQQLLAQTLEKAASDFPWVNKYKDCSMTEIEYRMILNNHSSNKNAMFYFRDPYYIEETSSKERNNFVSEGQRSKEKLDKLKLEISKSTVFKSAEYRRPTNLADVLYEDLEKYIDKKYPSSSELGPFEKERFLHNVFSKNMTKLYIQNENYNLSIDTFLTKTKSVPLMVHGDSGMGKSALLANWVKQHKEQHPEDLIVTHWVGSSPSSNKHTSTLIRIMKEIRYLIEKENTTKSKDSLFASRSHLSWIPEIPEESASSEKISADFNQFLHDVMTHPSISSRRLVIILDGLEKLDKRDSCEDLIWFPRSLPLNVKFLVSTTTASRQFEVLTKRTAEPLAIQGLTSAERKSMVRLYLQKFGKKVNDQQEIVIATSGSTLNPRFLRLLLDDICIFGEYERLNERINKLLKAKNISELYEIILERIETDYDPKGKGLVREFLSYVWGGRRGIEMDMLSALLSKKGIDPSEWNSLLVLMEDYVSSWSGMISFLNNDIAKAVEKKYITSDRIRTDIHADIAEAFTKEGDLTERKIEELPYQLIHSSKWEDLKNVLCNLYMFDRLYTPNNKSDLFHYWNVLEKQTKPPKNAAERDDPIPYSCSDEYRSLGSRSFIQASGLVISDLWFRIGSFLEEMSQFEGAEAIYTKCRGLYNNNSQNVEAAKVDRAMGRMYHTMGKFEKSESTFKQALAIFTKEKGQEDLDVVLTLNLLGTCATSRRQYAEAKKMLNQAMAICESKYESNSVLIADIAYSLGSVHFVEEHRKLDVAEEYFVRALELTEENLGDMDVSYARILNRLGSLYIEKDQFNDAEPFFKAALKIYEARFGLDHSRVSQILRQLISLYEMQEKYDLAIQCATRAISISKKIYGNTHNLVTNTQVRLALLYNSKGMKPQANSILNEVKALKEKEFGANHEQVKTIEKVLSEVNPPAVIPKPPPPPVFKPVVEELKRVLPPQPLLGKTAHPPGFIPPPPPPPPIMRPELNAYRPSLAQLMKNSIKNNPILPQQQQMQQPMQQQQQQQQRQNQQPQLPQMQQQQQQMQRQPQQQQMQQPQQQQRQNQQPQQMQLPQQQQNGYVGDILAQYDMSNLKRVQTSDRSNAVDAVNNLIGAKLSKKPMVMRKCMNEAKSMDLNSLFV</sequence>
<keyword evidence="1" id="KW-0677">Repeat</keyword>